<feature type="non-terminal residue" evidence="1">
    <location>
        <position position="228"/>
    </location>
</feature>
<dbReference type="EMBL" id="DXBC01000091">
    <property type="protein sequence ID" value="HIZ79309.1"/>
    <property type="molecule type" value="Genomic_DNA"/>
</dbReference>
<accession>A0A9D2GGK0</accession>
<sequence>MKIEYSGIGIFTPNLKEQLLTELKARLGELDLEKTYKLELLFDEISLRDTGRMASFSIPREALPRYLQDRELTGEEKRSQLLSYQLGQAAACLDELGIRAWHFAVTGLMLSDPDSLVLELEEGETFGTEKPEGAKRKKKGMDPPPRVFSIMPSMRGFERNLASLAERWTDELVQAFGSRELYEKYKVVLGWEKLRDILSRFREEYGSGFFGLKEEKGRLQAEFLRMVK</sequence>
<comment type="caution">
    <text evidence="1">The sequence shown here is derived from an EMBL/GenBank/DDBJ whole genome shotgun (WGS) entry which is preliminary data.</text>
</comment>
<dbReference type="AlphaFoldDB" id="A0A9D2GGK0"/>
<name>A0A9D2GGK0_9FIRM</name>
<protein>
    <submittedName>
        <fullName evidence="1">Uncharacterized protein</fullName>
    </submittedName>
</protein>
<reference evidence="1" key="2">
    <citation type="submission" date="2021-04" db="EMBL/GenBank/DDBJ databases">
        <authorList>
            <person name="Gilroy R."/>
        </authorList>
    </citation>
    <scope>NUCLEOTIDE SEQUENCE</scope>
    <source>
        <strain evidence="1">ChiBcec1-1093</strain>
    </source>
</reference>
<reference evidence="1" key="1">
    <citation type="journal article" date="2021" name="PeerJ">
        <title>Extensive microbial diversity within the chicken gut microbiome revealed by metagenomics and culture.</title>
        <authorList>
            <person name="Gilroy R."/>
            <person name="Ravi A."/>
            <person name="Getino M."/>
            <person name="Pursley I."/>
            <person name="Horton D.L."/>
            <person name="Alikhan N.F."/>
            <person name="Baker D."/>
            <person name="Gharbi K."/>
            <person name="Hall N."/>
            <person name="Watson M."/>
            <person name="Adriaenssens E.M."/>
            <person name="Foster-Nyarko E."/>
            <person name="Jarju S."/>
            <person name="Secka A."/>
            <person name="Antonio M."/>
            <person name="Oren A."/>
            <person name="Chaudhuri R.R."/>
            <person name="La Ragione R."/>
            <person name="Hildebrand F."/>
            <person name="Pallen M.J."/>
        </authorList>
    </citation>
    <scope>NUCLEOTIDE SEQUENCE</scope>
    <source>
        <strain evidence="1">ChiBcec1-1093</strain>
    </source>
</reference>
<evidence type="ECO:0000313" key="2">
    <source>
        <dbReference type="Proteomes" id="UP000824101"/>
    </source>
</evidence>
<gene>
    <name evidence="1" type="ORF">IAA17_05930</name>
</gene>
<evidence type="ECO:0000313" key="1">
    <source>
        <dbReference type="EMBL" id="HIZ79309.1"/>
    </source>
</evidence>
<proteinExistence type="predicted"/>
<dbReference type="Proteomes" id="UP000824101">
    <property type="component" value="Unassembled WGS sequence"/>
</dbReference>
<organism evidence="1 2">
    <name type="scientific">Candidatus Lachnoclostridium stercorigallinarum</name>
    <dbReference type="NCBI Taxonomy" id="2838634"/>
    <lineage>
        <taxon>Bacteria</taxon>
        <taxon>Bacillati</taxon>
        <taxon>Bacillota</taxon>
        <taxon>Clostridia</taxon>
        <taxon>Lachnospirales</taxon>
        <taxon>Lachnospiraceae</taxon>
    </lineage>
</organism>